<dbReference type="SUPFAM" id="SSF53254">
    <property type="entry name" value="Phosphoglycerate mutase-like"/>
    <property type="match status" value="1"/>
</dbReference>
<dbReference type="STRING" id="369401.SAMN05428642_104157"/>
<dbReference type="InterPro" id="IPR029033">
    <property type="entry name" value="His_PPase_superfam"/>
</dbReference>
<dbReference type="RefSeq" id="WP_072403336.1">
    <property type="nucleotide sequence ID" value="NZ_FPKV01000004.1"/>
</dbReference>
<dbReference type="InterPro" id="IPR013078">
    <property type="entry name" value="His_Pase_superF_clade-1"/>
</dbReference>
<dbReference type="AlphaFoldDB" id="A0A1K2IQ13"/>
<proteinExistence type="predicted"/>
<dbReference type="EMBL" id="FPKV01000004">
    <property type="protein sequence ID" value="SFZ94398.1"/>
    <property type="molecule type" value="Genomic_DNA"/>
</dbReference>
<sequence>MKPFILFLFVSILLFSSCKDHQNASDSKEKTTSTFYFIRHAEKDRSDSSNQNPHLNEEGLLRAKKWSEVLKNISFDAIYSTDYNRTRETALPTALSNNLQTIIYDPNMMDITKFLSDNIGKNVLVVGHSNTTPKLVNNILKSETYKEIDDSNNANLYIVTINSNEITSTLLFIK</sequence>
<accession>A0A1K2IQ13</accession>
<protein>
    <submittedName>
        <fullName evidence="1">Histidine phosphatase superfamily (Branch 1)</fullName>
    </submittedName>
</protein>
<reference evidence="1 2" key="1">
    <citation type="submission" date="2016-10" db="EMBL/GenBank/DDBJ databases">
        <authorList>
            <person name="de Groot N.N."/>
        </authorList>
    </citation>
    <scope>NUCLEOTIDE SEQUENCE [LARGE SCALE GENOMIC DNA]</scope>
    <source>
        <strain evidence="1 2">DSM 18180</strain>
    </source>
</reference>
<dbReference type="CDD" id="cd07067">
    <property type="entry name" value="HP_PGM_like"/>
    <property type="match status" value="1"/>
</dbReference>
<keyword evidence="2" id="KW-1185">Reference proteome</keyword>
<name>A0A1K2IQ13_9FLAO</name>
<dbReference type="Gene3D" id="3.40.50.1240">
    <property type="entry name" value="Phosphoglycerate mutase-like"/>
    <property type="match status" value="1"/>
</dbReference>
<dbReference type="Proteomes" id="UP000182544">
    <property type="component" value="Unassembled WGS sequence"/>
</dbReference>
<gene>
    <name evidence="1" type="ORF">SAMN05428642_104157</name>
</gene>
<dbReference type="PROSITE" id="PS51257">
    <property type="entry name" value="PROKAR_LIPOPROTEIN"/>
    <property type="match status" value="1"/>
</dbReference>
<dbReference type="OrthoDB" id="3296006at2"/>
<dbReference type="Pfam" id="PF00300">
    <property type="entry name" value="His_Phos_1"/>
    <property type="match status" value="1"/>
</dbReference>
<evidence type="ECO:0000313" key="1">
    <source>
        <dbReference type="EMBL" id="SFZ94398.1"/>
    </source>
</evidence>
<evidence type="ECO:0000313" key="2">
    <source>
        <dbReference type="Proteomes" id="UP000182544"/>
    </source>
</evidence>
<organism evidence="1 2">
    <name type="scientific">Flaviramulus basaltis</name>
    <dbReference type="NCBI Taxonomy" id="369401"/>
    <lineage>
        <taxon>Bacteria</taxon>
        <taxon>Pseudomonadati</taxon>
        <taxon>Bacteroidota</taxon>
        <taxon>Flavobacteriia</taxon>
        <taxon>Flavobacteriales</taxon>
        <taxon>Flavobacteriaceae</taxon>
        <taxon>Flaviramulus</taxon>
    </lineage>
</organism>